<keyword evidence="3" id="KW-1185">Reference proteome</keyword>
<protein>
    <submittedName>
        <fullName evidence="2">SGNH/GDSL hydrolase family protein</fullName>
    </submittedName>
</protein>
<dbReference type="InterPro" id="IPR013830">
    <property type="entry name" value="SGNH_hydro"/>
</dbReference>
<dbReference type="InterPro" id="IPR036514">
    <property type="entry name" value="SGNH_hydro_sf"/>
</dbReference>
<reference evidence="2 3" key="1">
    <citation type="journal article" date="2020" name="ISME J.">
        <title>Comparative genomics reveals insights into cyanobacterial evolution and habitat adaptation.</title>
        <authorList>
            <person name="Chen M.Y."/>
            <person name="Teng W.K."/>
            <person name="Zhao L."/>
            <person name="Hu C.X."/>
            <person name="Zhou Y.K."/>
            <person name="Han B.P."/>
            <person name="Song L.R."/>
            <person name="Shu W.S."/>
        </authorList>
    </citation>
    <scope>NUCLEOTIDE SEQUENCE [LARGE SCALE GENOMIC DNA]</scope>
    <source>
        <strain evidence="2 3">FACHB-130</strain>
    </source>
</reference>
<dbReference type="SUPFAM" id="SSF52266">
    <property type="entry name" value="SGNH hydrolase"/>
    <property type="match status" value="1"/>
</dbReference>
<comment type="caution">
    <text evidence="2">The sequence shown here is derived from an EMBL/GenBank/DDBJ whole genome shotgun (WGS) entry which is preliminary data.</text>
</comment>
<evidence type="ECO:0000313" key="3">
    <source>
        <dbReference type="Proteomes" id="UP000603457"/>
    </source>
</evidence>
<dbReference type="Gene3D" id="3.40.50.1110">
    <property type="entry name" value="SGNH hydrolase"/>
    <property type="match status" value="1"/>
</dbReference>
<feature type="domain" description="SGNH hydrolase-type esterase" evidence="1">
    <location>
        <begin position="82"/>
        <end position="299"/>
    </location>
</feature>
<keyword evidence="2" id="KW-0378">Hydrolase</keyword>
<accession>A0ABR8FY56</accession>
<evidence type="ECO:0000313" key="2">
    <source>
        <dbReference type="EMBL" id="MBD2596326.1"/>
    </source>
</evidence>
<dbReference type="Proteomes" id="UP000603457">
    <property type="component" value="Unassembled WGS sequence"/>
</dbReference>
<proteinExistence type="predicted"/>
<evidence type="ECO:0000259" key="1">
    <source>
        <dbReference type="Pfam" id="PF13472"/>
    </source>
</evidence>
<dbReference type="EMBL" id="JACJTB010000026">
    <property type="protein sequence ID" value="MBD2596326.1"/>
    <property type="molecule type" value="Genomic_DNA"/>
</dbReference>
<sequence>MKVVIFVILVVIVLLVIIEIGLRSLFGFGNPLIYIGDPQIGYLLAPNQSTRRFGNRIEINEFSMRSSPIAKIPPSQTLRVLLLGDSIANGGWWTDQKNTISSLIMNSLKSAIADKYQQVEVLNASANSWGPRNELAYLQRFGNFSAQVIVLLINTDDLFAYSPTALPVGRDRNYPATKPPLGLVEVWQRYATKQQPIPELQALQAEPGDRVSVNLEAIKQIQLITSQHHSKFLLAMTPLRRELGKPGPLDYEITARKRLSEFTQTQQIPYIDFLPLFNQTDNPQALYHDTIHMNLQGNQFVSGVIERSLLEVLRRESELGLTQ</sequence>
<dbReference type="GO" id="GO:0016787">
    <property type="term" value="F:hydrolase activity"/>
    <property type="evidence" value="ECO:0007669"/>
    <property type="project" value="UniProtKB-KW"/>
</dbReference>
<dbReference type="Pfam" id="PF13472">
    <property type="entry name" value="Lipase_GDSL_2"/>
    <property type="match status" value="1"/>
</dbReference>
<dbReference type="RefSeq" id="WP_190969074.1">
    <property type="nucleotide sequence ID" value="NZ_JACJTB010000026.1"/>
</dbReference>
<name>A0ABR8FY56_9NOSO</name>
<gene>
    <name evidence="2" type="ORF">H6G74_18615</name>
</gene>
<organism evidence="2 3">
    <name type="scientific">Nostoc spongiaeforme FACHB-130</name>
    <dbReference type="NCBI Taxonomy" id="1357510"/>
    <lineage>
        <taxon>Bacteria</taxon>
        <taxon>Bacillati</taxon>
        <taxon>Cyanobacteriota</taxon>
        <taxon>Cyanophyceae</taxon>
        <taxon>Nostocales</taxon>
        <taxon>Nostocaceae</taxon>
        <taxon>Nostoc</taxon>
    </lineage>
</organism>